<sequence>MLVVKFGDVYISDGTVVRSVCRKPPMSPSALNSWAPPEGGEARSLTAVSSRPRAIGLMVNWLPLSQFVRLSVP</sequence>
<dbReference type="EMBL" id="AP019621">
    <property type="protein sequence ID" value="BBJ49581.1"/>
    <property type="molecule type" value="Genomic_DNA"/>
</dbReference>
<protein>
    <submittedName>
        <fullName evidence="1">Uncharacterized protein</fullName>
    </submittedName>
</protein>
<dbReference type="AlphaFoldDB" id="A0A499VJ80"/>
<reference evidence="1" key="1">
    <citation type="submission" date="2019-04" db="EMBL/GenBank/DDBJ databases">
        <title>Draft genome sequences of Streptomyces avermitilis MC3.</title>
        <authorList>
            <person name="Komaki H."/>
            <person name="Tamura T."/>
            <person name="Hosoyama A."/>
        </authorList>
    </citation>
    <scope>NUCLEOTIDE SEQUENCE</scope>
    <source>
        <strain evidence="1">MC3</strain>
    </source>
</reference>
<name>A0A499VJ80_STRAX</name>
<evidence type="ECO:0000313" key="1">
    <source>
        <dbReference type="EMBL" id="BBJ49581.1"/>
    </source>
</evidence>
<proteinExistence type="predicted"/>
<accession>A0A499VJ80</accession>
<gene>
    <name evidence="1" type="ORF">SAVMC3_22100</name>
</gene>
<organism evidence="1">
    <name type="scientific">Streptomyces avermitilis</name>
    <dbReference type="NCBI Taxonomy" id="33903"/>
    <lineage>
        <taxon>Bacteria</taxon>
        <taxon>Bacillati</taxon>
        <taxon>Actinomycetota</taxon>
        <taxon>Actinomycetes</taxon>
        <taxon>Kitasatosporales</taxon>
        <taxon>Streptomycetaceae</taxon>
        <taxon>Streptomyces</taxon>
    </lineage>
</organism>